<keyword evidence="1" id="KW-0472">Membrane</keyword>
<evidence type="ECO:0000313" key="2">
    <source>
        <dbReference type="Proteomes" id="UP000095282"/>
    </source>
</evidence>
<reference evidence="3" key="1">
    <citation type="submission" date="2016-11" db="UniProtKB">
        <authorList>
            <consortium name="WormBaseParasite"/>
        </authorList>
    </citation>
    <scope>IDENTIFICATION</scope>
</reference>
<dbReference type="AlphaFoldDB" id="A0A1I7ULG4"/>
<feature type="transmembrane region" description="Helical" evidence="1">
    <location>
        <begin position="143"/>
        <end position="163"/>
    </location>
</feature>
<accession>A0A1I7ULG4</accession>
<feature type="transmembrane region" description="Helical" evidence="1">
    <location>
        <begin position="175"/>
        <end position="194"/>
    </location>
</feature>
<keyword evidence="1" id="KW-0812">Transmembrane</keyword>
<evidence type="ECO:0000313" key="3">
    <source>
        <dbReference type="WBParaSite" id="Csp11.Scaffold630.g17147.t1"/>
    </source>
</evidence>
<sequence length="210" mass="23646">MAQIMEIDPTVEEICFCHMNLLWSESSEQFVSPYGKSMIKERRESFRRNMESVWAATGIAKTRITSMKKLETLIVALVESTSEDFGLGIATATRDFSADFIDSLDFQLDSKIREMPQTEDNSAEGTTSLRYSVINIFNQKVNVVRAGASLGGLVVVITALIVYSTCDKEKMNPQLWILIVVTIVAGLLIVFLPYSSHISRYLDQWKSLSR</sequence>
<dbReference type="WBParaSite" id="Csp11.Scaffold630.g17147.t1">
    <property type="protein sequence ID" value="Csp11.Scaffold630.g17147.t1"/>
    <property type="gene ID" value="Csp11.Scaffold630.g17147"/>
</dbReference>
<keyword evidence="1" id="KW-1133">Transmembrane helix</keyword>
<keyword evidence="2" id="KW-1185">Reference proteome</keyword>
<evidence type="ECO:0000256" key="1">
    <source>
        <dbReference type="SAM" id="Phobius"/>
    </source>
</evidence>
<dbReference type="Proteomes" id="UP000095282">
    <property type="component" value="Unplaced"/>
</dbReference>
<name>A0A1I7ULG4_9PELO</name>
<protein>
    <submittedName>
        <fullName evidence="3">PGG domain-containing protein</fullName>
    </submittedName>
</protein>
<proteinExistence type="predicted"/>
<organism evidence="2 3">
    <name type="scientific">Caenorhabditis tropicalis</name>
    <dbReference type="NCBI Taxonomy" id="1561998"/>
    <lineage>
        <taxon>Eukaryota</taxon>
        <taxon>Metazoa</taxon>
        <taxon>Ecdysozoa</taxon>
        <taxon>Nematoda</taxon>
        <taxon>Chromadorea</taxon>
        <taxon>Rhabditida</taxon>
        <taxon>Rhabditina</taxon>
        <taxon>Rhabditomorpha</taxon>
        <taxon>Rhabditoidea</taxon>
        <taxon>Rhabditidae</taxon>
        <taxon>Peloderinae</taxon>
        <taxon>Caenorhabditis</taxon>
    </lineage>
</organism>